<dbReference type="AlphaFoldDB" id="A0A7R9LY54"/>
<feature type="compositionally biased region" description="Polar residues" evidence="1">
    <location>
        <begin position="1"/>
        <end position="13"/>
    </location>
</feature>
<name>A0A7R9LY54_9ACAR</name>
<gene>
    <name evidence="2" type="ORF">OSB1V03_LOCUS22695</name>
</gene>
<organism evidence="2">
    <name type="scientific">Medioppia subpectinata</name>
    <dbReference type="NCBI Taxonomy" id="1979941"/>
    <lineage>
        <taxon>Eukaryota</taxon>
        <taxon>Metazoa</taxon>
        <taxon>Ecdysozoa</taxon>
        <taxon>Arthropoda</taxon>
        <taxon>Chelicerata</taxon>
        <taxon>Arachnida</taxon>
        <taxon>Acari</taxon>
        <taxon>Acariformes</taxon>
        <taxon>Sarcoptiformes</taxon>
        <taxon>Oribatida</taxon>
        <taxon>Brachypylina</taxon>
        <taxon>Oppioidea</taxon>
        <taxon>Oppiidae</taxon>
        <taxon>Medioppia</taxon>
    </lineage>
</organism>
<dbReference type="EMBL" id="OC904869">
    <property type="protein sequence ID" value="CAD7650090.1"/>
    <property type="molecule type" value="Genomic_DNA"/>
</dbReference>
<protein>
    <submittedName>
        <fullName evidence="2">Uncharacterized protein</fullName>
    </submittedName>
</protein>
<evidence type="ECO:0000256" key="1">
    <source>
        <dbReference type="SAM" id="MobiDB-lite"/>
    </source>
</evidence>
<dbReference type="Proteomes" id="UP000759131">
    <property type="component" value="Unassembled WGS sequence"/>
</dbReference>
<dbReference type="EMBL" id="CAJPIZ010050294">
    <property type="protein sequence ID" value="CAG2122750.1"/>
    <property type="molecule type" value="Genomic_DNA"/>
</dbReference>
<evidence type="ECO:0000313" key="2">
    <source>
        <dbReference type="EMBL" id="CAD7650090.1"/>
    </source>
</evidence>
<reference evidence="2" key="1">
    <citation type="submission" date="2020-11" db="EMBL/GenBank/DDBJ databases">
        <authorList>
            <person name="Tran Van P."/>
        </authorList>
    </citation>
    <scope>NUCLEOTIDE SEQUENCE</scope>
</reference>
<evidence type="ECO:0000313" key="3">
    <source>
        <dbReference type="Proteomes" id="UP000759131"/>
    </source>
</evidence>
<sequence>MNGQTVPVNRHQYSSAAVTASASSSSRRDTNAIQNMYKVVAIEGYGNDDHKIDLYYRLENRRKGCLRVGICGGFAPIW</sequence>
<feature type="compositionally biased region" description="Low complexity" evidence="1">
    <location>
        <begin position="14"/>
        <end position="25"/>
    </location>
</feature>
<feature type="region of interest" description="Disordered" evidence="1">
    <location>
        <begin position="1"/>
        <end position="28"/>
    </location>
</feature>
<proteinExistence type="predicted"/>
<accession>A0A7R9LY54</accession>
<keyword evidence="3" id="KW-1185">Reference proteome</keyword>